<accession>A0A7X5LL50</accession>
<protein>
    <recommendedName>
        <fullName evidence="3">Bacteriocin</fullName>
    </recommendedName>
</protein>
<proteinExistence type="predicted"/>
<keyword evidence="2" id="KW-1185">Reference proteome</keyword>
<organism evidence="1 2">
    <name type="scientific">Alteromonas profundi</name>
    <dbReference type="NCBI Taxonomy" id="2696062"/>
    <lineage>
        <taxon>Bacteria</taxon>
        <taxon>Pseudomonadati</taxon>
        <taxon>Pseudomonadota</taxon>
        <taxon>Gammaproteobacteria</taxon>
        <taxon>Alteromonadales</taxon>
        <taxon>Alteromonadaceae</taxon>
        <taxon>Alteromonas/Salinimonas group</taxon>
        <taxon>Alteromonas</taxon>
    </lineage>
</organism>
<evidence type="ECO:0008006" key="3">
    <source>
        <dbReference type="Google" id="ProtNLM"/>
    </source>
</evidence>
<name>A0A7X5LL50_9ALTE</name>
<dbReference type="Proteomes" id="UP000470213">
    <property type="component" value="Unassembled WGS sequence"/>
</dbReference>
<comment type="caution">
    <text evidence="1">The sequence shown here is derived from an EMBL/GenBank/DDBJ whole genome shotgun (WGS) entry which is preliminary data.</text>
</comment>
<reference evidence="1 2" key="1">
    <citation type="submission" date="2020-01" db="EMBL/GenBank/DDBJ databases">
        <authorList>
            <person name="Chen J."/>
            <person name="Zhu S."/>
            <person name="Yang J."/>
        </authorList>
    </citation>
    <scope>NUCLEOTIDE SEQUENCE [LARGE SCALE GENOMIC DNA]</scope>
    <source>
        <strain evidence="1 2">345S023</strain>
    </source>
</reference>
<gene>
    <name evidence="1" type="ORF">GTH32_09220</name>
</gene>
<evidence type="ECO:0000313" key="1">
    <source>
        <dbReference type="EMBL" id="NDV91358.1"/>
    </source>
</evidence>
<evidence type="ECO:0000313" key="2">
    <source>
        <dbReference type="Proteomes" id="UP000470213"/>
    </source>
</evidence>
<dbReference type="RefSeq" id="WP_163084990.1">
    <property type="nucleotide sequence ID" value="NZ_JAAAWN010000010.1"/>
</dbReference>
<sequence>MKQLTCNEIGQVSGGCAKYCWGDFSTAGLTASMVAGAIGGFRGGFAAMALGAISGGVGYAGSKIGDKMSERTYSSISPPSFQQ</sequence>
<dbReference type="EMBL" id="JAAAWN010000010">
    <property type="protein sequence ID" value="NDV91358.1"/>
    <property type="molecule type" value="Genomic_DNA"/>
</dbReference>
<dbReference type="AlphaFoldDB" id="A0A7X5LL50"/>